<reference evidence="1 2" key="1">
    <citation type="submission" date="2019-03" db="EMBL/GenBank/DDBJ databases">
        <title>Single cell metagenomics reveals metabolic interactions within the superorganism composed of flagellate Streblomastix strix and complex community of Bacteroidetes bacteria on its surface.</title>
        <authorList>
            <person name="Treitli S.C."/>
            <person name="Kolisko M."/>
            <person name="Husnik F."/>
            <person name="Keeling P."/>
            <person name="Hampl V."/>
        </authorList>
    </citation>
    <scope>NUCLEOTIDE SEQUENCE [LARGE SCALE GENOMIC DNA]</scope>
    <source>
        <strain evidence="1">ST1C</strain>
    </source>
</reference>
<organism evidence="1 2">
    <name type="scientific">Streblomastix strix</name>
    <dbReference type="NCBI Taxonomy" id="222440"/>
    <lineage>
        <taxon>Eukaryota</taxon>
        <taxon>Metamonada</taxon>
        <taxon>Preaxostyla</taxon>
        <taxon>Oxymonadida</taxon>
        <taxon>Streblomastigidae</taxon>
        <taxon>Streblomastix</taxon>
    </lineage>
</organism>
<comment type="caution">
    <text evidence="1">The sequence shown here is derived from an EMBL/GenBank/DDBJ whole genome shotgun (WGS) entry which is preliminary data.</text>
</comment>
<accession>A0A5J4VTL4</accession>
<dbReference type="AlphaFoldDB" id="A0A5J4VTL4"/>
<evidence type="ECO:0000313" key="1">
    <source>
        <dbReference type="EMBL" id="KAA6385526.1"/>
    </source>
</evidence>
<evidence type="ECO:0000313" key="2">
    <source>
        <dbReference type="Proteomes" id="UP000324800"/>
    </source>
</evidence>
<dbReference type="Proteomes" id="UP000324800">
    <property type="component" value="Unassembled WGS sequence"/>
</dbReference>
<name>A0A5J4VTL4_9EUKA</name>
<proteinExistence type="predicted"/>
<gene>
    <name evidence="1" type="ORF">EZS28_018948</name>
</gene>
<dbReference type="EMBL" id="SNRW01005230">
    <property type="protein sequence ID" value="KAA6385526.1"/>
    <property type="molecule type" value="Genomic_DNA"/>
</dbReference>
<protein>
    <submittedName>
        <fullName evidence="1">Uncharacterized protein</fullName>
    </submittedName>
</protein>
<sequence>MDKQEEIMVRCNLQGLSWQDLKNCYTPLQTAEFPNFPSKLKESLDFFFITVDSQKAFQLLQQRVDSFYIPQYNENRAIAFSQGKKNTSAVIYGPIINDSNIKTDDFIQLLLQKNLNYGLVEILEKDLFSDNTMTMSVVRYQTREVAEIAWWIVKGKNLKLEEKGIIGLNQNDDIYDPYKMSIRYLITNSINLRLDFVWIDSGVLKNEIGFSFDLNQINDDTTIFNKEFNELTILNDLKRAQRRSIIPEQIDRREIAQFVESLVLRNIARVHLQFNRFGELYGNGTLTLHNTFASEVFLSLLFKYCNSGFDLEACGVVLNRNPNIKINAASKLTIDGIIEGNVGYRN</sequence>